<proteinExistence type="predicted"/>
<name>A0A1J0KUP6_9GAMM</name>
<dbReference type="RefSeq" id="WP_071663252.1">
    <property type="nucleotide sequence ID" value="NZ_CP009654.1"/>
</dbReference>
<dbReference type="EMBL" id="CP009654">
    <property type="protein sequence ID" value="APC97509.1"/>
    <property type="molecule type" value="Genomic_DNA"/>
</dbReference>
<dbReference type="OrthoDB" id="5605656at2"/>
<sequence length="630" mass="69635">MLKKQKGSSLALTLIFATTIGIVLAGVGYTLKVNLLRNKGINEALQSDLLRKGDLTNQIDTSLLSPFSNQQIPDSSVGDVIIHSEIQSFEPIYYNAELYNADAYLQFVINQSFNKNDSTIFNRAIRYNVLPPSSYKQYSDDLIPINVPIVNLNAMNDSEKTHRLNDGSILDTEMGYVDSLKRVNESLKLIGANKTIPLPSDASSDFKANFKTILGWDLVDGRWILYIAIYDHYYIYTTSIPLTSILDASPISAVWKTVGINDPKSELAPPYLILKIKWYQPTDNSAPSLIIADKLDYAGLVQVYETYGNGNGNGNNGDNGNGNNNHKITICHYPPGNLDNAHTQSIDYNALDTHLENGDTIGECGLYTDNNLGLAFYSYLPSAISGNELSFLFNDGDDDSYRDFTEDKLFLSIPNPSGGLNSGKYVYARVGNINDKHISKLLSVYGGTSTNITGEHMNTYSDTSRESIIVPTSSNSFNYLEVGDSQNFIYYQDSLVKIGELDSPMKVLSGGQSGTMLDSPTATITGVGLFWASYRSSGNLYYYIATNQLEESKDTLPSSFSNLPVMQNIQRLHDTTNNRIYLKNYGLECKTGERTGNDCNIEQTLYSPDISPDSIPLIPFSVGTIYSHTD</sequence>
<dbReference type="AlphaFoldDB" id="A0A1J0KUP6"/>
<evidence type="ECO:0000313" key="1">
    <source>
        <dbReference type="EMBL" id="APC97509.1"/>
    </source>
</evidence>
<accession>A0A1J0KUP6</accession>
<keyword evidence="2" id="KW-1185">Reference proteome</keyword>
<reference evidence="2" key="1">
    <citation type="submission" date="2014-10" db="EMBL/GenBank/DDBJ databases">
        <authorList>
            <person name="Kuske C.R."/>
            <person name="Challacombe J.F."/>
            <person name="Daligault H.E."/>
            <person name="Davenport K.W."/>
            <person name="Johnson S.L."/>
            <person name="Siddaramappa S."/>
            <person name="Petersen J.M."/>
        </authorList>
    </citation>
    <scope>NUCLEOTIDE SEQUENCE [LARGE SCALE GENOMIC DNA]</scope>
    <source>
        <strain evidence="2">CA97-1460</strain>
    </source>
</reference>
<dbReference type="KEGG" id="frc:KX01_232"/>
<gene>
    <name evidence="1" type="ORF">KX01_232</name>
</gene>
<organism evidence="1 2">
    <name type="scientific">Francisella frigiditurris</name>
    <dbReference type="NCBI Taxonomy" id="1542390"/>
    <lineage>
        <taxon>Bacteria</taxon>
        <taxon>Pseudomonadati</taxon>
        <taxon>Pseudomonadota</taxon>
        <taxon>Gammaproteobacteria</taxon>
        <taxon>Thiotrichales</taxon>
        <taxon>Francisellaceae</taxon>
        <taxon>Francisella</taxon>
    </lineage>
</organism>
<evidence type="ECO:0000313" key="2">
    <source>
        <dbReference type="Proteomes" id="UP000182521"/>
    </source>
</evidence>
<dbReference type="Proteomes" id="UP000182521">
    <property type="component" value="Chromosome"/>
</dbReference>
<protein>
    <submittedName>
        <fullName evidence="1">Uncharacterized protein</fullName>
    </submittedName>
</protein>
<dbReference type="STRING" id="1542390.KX01_232"/>